<evidence type="ECO:0000256" key="5">
    <source>
        <dbReference type="ARBA" id="ARBA00022827"/>
    </source>
</evidence>
<dbReference type="GO" id="GO:0008924">
    <property type="term" value="F:L-malate dehydrogenase (quinone) activity"/>
    <property type="evidence" value="ECO:0007669"/>
    <property type="project" value="InterPro"/>
</dbReference>
<gene>
    <name evidence="7" type="ORF">UFOPK2032_00868</name>
</gene>
<dbReference type="HAMAP" id="MF_00212">
    <property type="entry name" value="MQO"/>
    <property type="match status" value="1"/>
</dbReference>
<dbReference type="Gene3D" id="3.50.50.60">
    <property type="entry name" value="FAD/NAD(P)-binding domain"/>
    <property type="match status" value="1"/>
</dbReference>
<dbReference type="Gene3D" id="3.30.9.10">
    <property type="entry name" value="D-Amino Acid Oxidase, subunit A, domain 2"/>
    <property type="match status" value="1"/>
</dbReference>
<dbReference type="InterPro" id="IPR036188">
    <property type="entry name" value="FAD/NAD-bd_sf"/>
</dbReference>
<proteinExistence type="inferred from homology"/>
<evidence type="ECO:0000256" key="3">
    <source>
        <dbReference type="ARBA" id="ARBA00022532"/>
    </source>
</evidence>
<protein>
    <submittedName>
        <fullName evidence="7">Unannotated protein</fullName>
    </submittedName>
</protein>
<dbReference type="EMBL" id="CAEZVM010000034">
    <property type="protein sequence ID" value="CAB4634769.1"/>
    <property type="molecule type" value="Genomic_DNA"/>
</dbReference>
<reference evidence="7" key="1">
    <citation type="submission" date="2020-05" db="EMBL/GenBank/DDBJ databases">
        <authorList>
            <person name="Chiriac C."/>
            <person name="Salcher M."/>
            <person name="Ghai R."/>
            <person name="Kavagutti S V."/>
        </authorList>
    </citation>
    <scope>NUCLEOTIDE SEQUENCE</scope>
</reference>
<evidence type="ECO:0000313" key="7">
    <source>
        <dbReference type="EMBL" id="CAB4634769.1"/>
    </source>
</evidence>
<organism evidence="7">
    <name type="scientific">freshwater metagenome</name>
    <dbReference type="NCBI Taxonomy" id="449393"/>
    <lineage>
        <taxon>unclassified sequences</taxon>
        <taxon>metagenomes</taxon>
        <taxon>ecological metagenomes</taxon>
    </lineage>
</organism>
<dbReference type="UniPathway" id="UPA00223"/>
<dbReference type="PANTHER" id="PTHR43104">
    <property type="entry name" value="L-2-HYDROXYGLUTARATE DEHYDROGENASE, MITOCHONDRIAL"/>
    <property type="match status" value="1"/>
</dbReference>
<keyword evidence="6" id="KW-0560">Oxidoreductase</keyword>
<evidence type="ECO:0000256" key="1">
    <source>
        <dbReference type="ARBA" id="ARBA00001974"/>
    </source>
</evidence>
<dbReference type="NCBIfam" id="TIGR01320">
    <property type="entry name" value="mal_quin_oxido"/>
    <property type="match status" value="1"/>
</dbReference>
<accession>A0A6J6JFR2</accession>
<evidence type="ECO:0000256" key="4">
    <source>
        <dbReference type="ARBA" id="ARBA00022630"/>
    </source>
</evidence>
<dbReference type="Pfam" id="PF06039">
    <property type="entry name" value="Mqo"/>
    <property type="match status" value="1"/>
</dbReference>
<keyword evidence="3" id="KW-0816">Tricarboxylic acid cycle</keyword>
<dbReference type="GO" id="GO:0006099">
    <property type="term" value="P:tricarboxylic acid cycle"/>
    <property type="evidence" value="ECO:0007669"/>
    <property type="project" value="UniProtKB-UniPathway"/>
</dbReference>
<dbReference type="NCBIfam" id="NF003611">
    <property type="entry name" value="PRK05257.3-2"/>
    <property type="match status" value="1"/>
</dbReference>
<keyword evidence="5" id="KW-0274">FAD</keyword>
<evidence type="ECO:0000256" key="6">
    <source>
        <dbReference type="ARBA" id="ARBA00023002"/>
    </source>
</evidence>
<dbReference type="SUPFAM" id="SSF51905">
    <property type="entry name" value="FAD/NAD(P)-binding domain"/>
    <property type="match status" value="1"/>
</dbReference>
<comment type="pathway">
    <text evidence="2">Carbohydrate metabolism; tricarboxylic acid cycle.</text>
</comment>
<dbReference type="AlphaFoldDB" id="A0A6J6JFR2"/>
<dbReference type="GO" id="GO:0047545">
    <property type="term" value="F:(S)-2-hydroxyglutarate dehydrogenase activity"/>
    <property type="evidence" value="ECO:0007669"/>
    <property type="project" value="TreeGrafter"/>
</dbReference>
<dbReference type="PANTHER" id="PTHR43104:SF2">
    <property type="entry name" value="L-2-HYDROXYGLUTARATE DEHYDROGENASE, MITOCHONDRIAL"/>
    <property type="match status" value="1"/>
</dbReference>
<evidence type="ECO:0000256" key="2">
    <source>
        <dbReference type="ARBA" id="ARBA00005163"/>
    </source>
</evidence>
<dbReference type="NCBIfam" id="NF003606">
    <property type="entry name" value="PRK05257.2-1"/>
    <property type="match status" value="1"/>
</dbReference>
<sequence length="488" mass="53179">MSKPSDYDLILVGGGIMTATLAVLLKHLDPELKLVVLERLDDVALESSNAWNNAGTGHAALCELNYMPDDPNGGIPSAAMAISINQQFQESREFWASLVESGVMQNPDSFIHSIPHMTFVRGSKYVDYLKRRFESLRNQPLFFGMEFSDDPKKLASWIPLMLEGRGSERVAATRIEQGTDVDYGEVTNQLFAWLKQSGVEVLTSHEVSSVRKISSGWQVSGRTGDTKFSLSSPKVFIGAGGWALKLLQNSRIPEIKGYGTFPVSGHFLKTENPELIAKHQAKVYSQAAVGAPPMSVPHLDTRVIAGRTSLLFGPFAGLNFKFLKHGSLFDLPLSIRPANILPYLSVAIKNFSLVIYLVKEILKSPREKLESLREFVPTASSADWELYEAGQRAQVIKPAGVLGSLQFGTEVICSADGSIAGLLGASPGASVAVRVMLDVAARLYEENLSSWEPAIRNLVPSYGLDLNSNADLAEKSLRKTAAALKLKA</sequence>
<keyword evidence="4" id="KW-0285">Flavoprotein</keyword>
<dbReference type="InterPro" id="IPR006231">
    <property type="entry name" value="MQO"/>
</dbReference>
<name>A0A6J6JFR2_9ZZZZ</name>
<comment type="cofactor">
    <cofactor evidence="1">
        <name>FAD</name>
        <dbReference type="ChEBI" id="CHEBI:57692"/>
    </cofactor>
</comment>